<feature type="region of interest" description="Disordered" evidence="1">
    <location>
        <begin position="53"/>
        <end position="81"/>
    </location>
</feature>
<dbReference type="AlphaFoldDB" id="A0AAE0YHA5"/>
<evidence type="ECO:0000313" key="3">
    <source>
        <dbReference type="Proteomes" id="UP001283361"/>
    </source>
</evidence>
<dbReference type="EMBL" id="JAWDGP010006221">
    <property type="protein sequence ID" value="KAK3745453.1"/>
    <property type="molecule type" value="Genomic_DNA"/>
</dbReference>
<accession>A0AAE0YHA5</accession>
<feature type="compositionally biased region" description="Basic and acidic residues" evidence="1">
    <location>
        <begin position="53"/>
        <end position="71"/>
    </location>
</feature>
<comment type="caution">
    <text evidence="2">The sequence shown here is derived from an EMBL/GenBank/DDBJ whole genome shotgun (WGS) entry which is preliminary data.</text>
</comment>
<feature type="compositionally biased region" description="Basic residues" evidence="1">
    <location>
        <begin position="72"/>
        <end position="81"/>
    </location>
</feature>
<organism evidence="2 3">
    <name type="scientific">Elysia crispata</name>
    <name type="common">lettuce slug</name>
    <dbReference type="NCBI Taxonomy" id="231223"/>
    <lineage>
        <taxon>Eukaryota</taxon>
        <taxon>Metazoa</taxon>
        <taxon>Spiralia</taxon>
        <taxon>Lophotrochozoa</taxon>
        <taxon>Mollusca</taxon>
        <taxon>Gastropoda</taxon>
        <taxon>Heterobranchia</taxon>
        <taxon>Euthyneura</taxon>
        <taxon>Panpulmonata</taxon>
        <taxon>Sacoglossa</taxon>
        <taxon>Placobranchoidea</taxon>
        <taxon>Plakobranchidae</taxon>
        <taxon>Elysia</taxon>
    </lineage>
</organism>
<proteinExistence type="predicted"/>
<sequence>MRQSRWLCFQWKPEKDVIDSEISYQEGYDRLDCSDDADGDYCESNNNICQSEKQETEAHKLKESSPYSKKDHKDKKLSRKLRRKEKRDHLVHLLHVTWKWCKRGFMATAPRLSATFNLAPSPGPVVYNIQRVQAGGTAVYV</sequence>
<evidence type="ECO:0000256" key="1">
    <source>
        <dbReference type="SAM" id="MobiDB-lite"/>
    </source>
</evidence>
<gene>
    <name evidence="2" type="ORF">RRG08_046112</name>
</gene>
<evidence type="ECO:0000313" key="2">
    <source>
        <dbReference type="EMBL" id="KAK3745453.1"/>
    </source>
</evidence>
<dbReference type="Proteomes" id="UP001283361">
    <property type="component" value="Unassembled WGS sequence"/>
</dbReference>
<name>A0AAE0YHA5_9GAST</name>
<reference evidence="2" key="1">
    <citation type="journal article" date="2023" name="G3 (Bethesda)">
        <title>A reference genome for the long-term kleptoplast-retaining sea slug Elysia crispata morphotype clarki.</title>
        <authorList>
            <person name="Eastman K.E."/>
            <person name="Pendleton A.L."/>
            <person name="Shaikh M.A."/>
            <person name="Suttiyut T."/>
            <person name="Ogas R."/>
            <person name="Tomko P."/>
            <person name="Gavelis G."/>
            <person name="Widhalm J.R."/>
            <person name="Wisecaver J.H."/>
        </authorList>
    </citation>
    <scope>NUCLEOTIDE SEQUENCE</scope>
    <source>
        <strain evidence="2">ECLA1</strain>
    </source>
</reference>
<protein>
    <submittedName>
        <fullName evidence="2">Uncharacterized protein</fullName>
    </submittedName>
</protein>
<keyword evidence="3" id="KW-1185">Reference proteome</keyword>